<comment type="subcellular location">
    <subcellularLocation>
        <location evidence="1">Cell membrane</location>
        <topology evidence="1">Multi-pass membrane protein</topology>
    </subcellularLocation>
</comment>
<evidence type="ECO:0000256" key="6">
    <source>
        <dbReference type="ARBA" id="ARBA00023136"/>
    </source>
</evidence>
<evidence type="ECO:0000256" key="1">
    <source>
        <dbReference type="ARBA" id="ARBA00004651"/>
    </source>
</evidence>
<gene>
    <name evidence="9" type="ORF">S01H1_21699</name>
</gene>
<dbReference type="SUPFAM" id="SSF161098">
    <property type="entry name" value="MetI-like"/>
    <property type="match status" value="1"/>
</dbReference>
<proteinExistence type="predicted"/>
<dbReference type="InterPro" id="IPR035906">
    <property type="entry name" value="MetI-like_sf"/>
</dbReference>
<keyword evidence="2" id="KW-0813">Transport</keyword>
<keyword evidence="5 7" id="KW-1133">Transmembrane helix</keyword>
<feature type="transmembrane region" description="Helical" evidence="7">
    <location>
        <begin position="128"/>
        <end position="151"/>
    </location>
</feature>
<feature type="transmembrane region" description="Helical" evidence="7">
    <location>
        <begin position="65"/>
        <end position="85"/>
    </location>
</feature>
<organism evidence="9">
    <name type="scientific">marine sediment metagenome</name>
    <dbReference type="NCBI Taxonomy" id="412755"/>
    <lineage>
        <taxon>unclassified sequences</taxon>
        <taxon>metagenomes</taxon>
        <taxon>ecological metagenomes</taxon>
    </lineage>
</organism>
<dbReference type="PROSITE" id="PS50928">
    <property type="entry name" value="ABC_TM1"/>
    <property type="match status" value="1"/>
</dbReference>
<feature type="transmembrane region" description="Helical" evidence="7">
    <location>
        <begin position="171"/>
        <end position="195"/>
    </location>
</feature>
<feature type="domain" description="ABC transmembrane type-1" evidence="8">
    <location>
        <begin position="1"/>
        <end position="192"/>
    </location>
</feature>
<evidence type="ECO:0000256" key="4">
    <source>
        <dbReference type="ARBA" id="ARBA00022692"/>
    </source>
</evidence>
<evidence type="ECO:0000259" key="8">
    <source>
        <dbReference type="PROSITE" id="PS50928"/>
    </source>
</evidence>
<dbReference type="GO" id="GO:0005886">
    <property type="term" value="C:plasma membrane"/>
    <property type="evidence" value="ECO:0007669"/>
    <property type="project" value="UniProtKB-SubCell"/>
</dbReference>
<evidence type="ECO:0000313" key="9">
    <source>
        <dbReference type="EMBL" id="GAF96839.1"/>
    </source>
</evidence>
<keyword evidence="6 7" id="KW-0472">Membrane</keyword>
<dbReference type="GO" id="GO:0071916">
    <property type="term" value="F:dipeptide transmembrane transporter activity"/>
    <property type="evidence" value="ECO:0007669"/>
    <property type="project" value="TreeGrafter"/>
</dbReference>
<comment type="caution">
    <text evidence="9">The sequence shown here is derived from an EMBL/GenBank/DDBJ whole genome shotgun (WGS) entry which is preliminary data.</text>
</comment>
<dbReference type="Pfam" id="PF00528">
    <property type="entry name" value="BPD_transp_1"/>
    <property type="match status" value="1"/>
</dbReference>
<accession>X0TUE1</accession>
<reference evidence="9" key="1">
    <citation type="journal article" date="2014" name="Front. Microbiol.">
        <title>High frequency of phylogenetically diverse reductive dehalogenase-homologous genes in deep subseafloor sedimentary metagenomes.</title>
        <authorList>
            <person name="Kawai M."/>
            <person name="Futagami T."/>
            <person name="Toyoda A."/>
            <person name="Takaki Y."/>
            <person name="Nishi S."/>
            <person name="Hori S."/>
            <person name="Arai W."/>
            <person name="Tsubouchi T."/>
            <person name="Morono Y."/>
            <person name="Uchiyama I."/>
            <person name="Ito T."/>
            <person name="Fujiyama A."/>
            <person name="Inagaki F."/>
            <person name="Takami H."/>
        </authorList>
    </citation>
    <scope>NUCLEOTIDE SEQUENCE</scope>
    <source>
        <strain evidence="9">Expedition CK06-06</strain>
    </source>
</reference>
<dbReference type="AlphaFoldDB" id="X0TUE1"/>
<evidence type="ECO:0000256" key="5">
    <source>
        <dbReference type="ARBA" id="ARBA00022989"/>
    </source>
</evidence>
<dbReference type="Gene3D" id="1.10.3720.10">
    <property type="entry name" value="MetI-like"/>
    <property type="match status" value="1"/>
</dbReference>
<keyword evidence="3" id="KW-1003">Cell membrane</keyword>
<name>X0TUE1_9ZZZZ</name>
<evidence type="ECO:0000256" key="3">
    <source>
        <dbReference type="ARBA" id="ARBA00022475"/>
    </source>
</evidence>
<dbReference type="CDD" id="cd06261">
    <property type="entry name" value="TM_PBP2"/>
    <property type="match status" value="1"/>
</dbReference>
<dbReference type="InterPro" id="IPR000515">
    <property type="entry name" value="MetI-like"/>
</dbReference>
<protein>
    <recommendedName>
        <fullName evidence="8">ABC transmembrane type-1 domain-containing protein</fullName>
    </recommendedName>
</protein>
<evidence type="ECO:0000256" key="2">
    <source>
        <dbReference type="ARBA" id="ARBA00022448"/>
    </source>
</evidence>
<dbReference type="PANTHER" id="PTHR43163:SF6">
    <property type="entry name" value="DIPEPTIDE TRANSPORT SYSTEM PERMEASE PROTEIN DPPB-RELATED"/>
    <property type="match status" value="1"/>
</dbReference>
<feature type="transmembrane region" description="Helical" evidence="7">
    <location>
        <begin position="7"/>
        <end position="27"/>
    </location>
</feature>
<dbReference type="EMBL" id="BARS01012079">
    <property type="protein sequence ID" value="GAF96839.1"/>
    <property type="molecule type" value="Genomic_DNA"/>
</dbReference>
<evidence type="ECO:0000256" key="7">
    <source>
        <dbReference type="SAM" id="Phobius"/>
    </source>
</evidence>
<sequence length="206" mass="22596">FSRFVALAGVSTPLFWSALLMQLLFYYKLGWFPAIGRLTVDIERYTGFVLLDSILNGNMAALGDALKHLVLPVVTLAFYSMGYLVRITRASMLEVLESEYVTTAKSKGLPQRIVIYRHALKNAIIPPLTVLGMNFGRLLGGTVLLESVFAWPGMGRYAAGSIIQVDLPAVVGFTLLAAIMMLLSNLVVDILYSIIDPRVRVGGKAR</sequence>
<keyword evidence="4 7" id="KW-0812">Transmembrane</keyword>
<dbReference type="PANTHER" id="PTHR43163">
    <property type="entry name" value="DIPEPTIDE TRANSPORT SYSTEM PERMEASE PROTEIN DPPB-RELATED"/>
    <property type="match status" value="1"/>
</dbReference>
<feature type="non-terminal residue" evidence="9">
    <location>
        <position position="1"/>
    </location>
</feature>